<dbReference type="Proteomes" id="UP000789570">
    <property type="component" value="Unassembled WGS sequence"/>
</dbReference>
<dbReference type="EMBL" id="CAJVPQ010023594">
    <property type="protein sequence ID" value="CAG8763107.1"/>
    <property type="molecule type" value="Genomic_DNA"/>
</dbReference>
<feature type="non-terminal residue" evidence="1">
    <location>
        <position position="1"/>
    </location>
</feature>
<evidence type="ECO:0000313" key="1">
    <source>
        <dbReference type="EMBL" id="CAG8763107.1"/>
    </source>
</evidence>
<sequence>IPISMRGKHQKIKSLLSDEDIHQMITEYLWSIDCNVIVNGFKTYIEQEVFPSVGIERKKMISDNTARAWLKYFG</sequence>
<dbReference type="OrthoDB" id="2444796at2759"/>
<protein>
    <submittedName>
        <fullName evidence="1">15689_t:CDS:1</fullName>
    </submittedName>
</protein>
<keyword evidence="2" id="KW-1185">Reference proteome</keyword>
<organism evidence="1 2">
    <name type="scientific">Funneliformis caledonium</name>
    <dbReference type="NCBI Taxonomy" id="1117310"/>
    <lineage>
        <taxon>Eukaryota</taxon>
        <taxon>Fungi</taxon>
        <taxon>Fungi incertae sedis</taxon>
        <taxon>Mucoromycota</taxon>
        <taxon>Glomeromycotina</taxon>
        <taxon>Glomeromycetes</taxon>
        <taxon>Glomerales</taxon>
        <taxon>Glomeraceae</taxon>
        <taxon>Funneliformis</taxon>
    </lineage>
</organism>
<evidence type="ECO:0000313" key="2">
    <source>
        <dbReference type="Proteomes" id="UP000789570"/>
    </source>
</evidence>
<accession>A0A9N9J2W0</accession>
<proteinExistence type="predicted"/>
<comment type="caution">
    <text evidence="1">The sequence shown here is derived from an EMBL/GenBank/DDBJ whole genome shotgun (WGS) entry which is preliminary data.</text>
</comment>
<gene>
    <name evidence="1" type="ORF">FCALED_LOCUS17054</name>
</gene>
<dbReference type="AlphaFoldDB" id="A0A9N9J2W0"/>
<reference evidence="1" key="1">
    <citation type="submission" date="2021-06" db="EMBL/GenBank/DDBJ databases">
        <authorList>
            <person name="Kallberg Y."/>
            <person name="Tangrot J."/>
            <person name="Rosling A."/>
        </authorList>
    </citation>
    <scope>NUCLEOTIDE SEQUENCE</scope>
    <source>
        <strain evidence="1">UK204</strain>
    </source>
</reference>
<name>A0A9N9J2W0_9GLOM</name>